<dbReference type="PANTHER" id="PTHR43879">
    <property type="entry name" value="ABC TRANSPORTER PERMEASE PROTEIN"/>
    <property type="match status" value="1"/>
</dbReference>
<dbReference type="PANTHER" id="PTHR43879:SF1">
    <property type="entry name" value="GLUCOSE IMPORT SYSTEM PERMEASE PROTEIN GLCU"/>
    <property type="match status" value="1"/>
</dbReference>
<accession>A0ABW2FK70</accession>
<feature type="domain" description="ABC transmembrane type-1" evidence="7">
    <location>
        <begin position="68"/>
        <end position="258"/>
    </location>
</feature>
<evidence type="ECO:0000259" key="7">
    <source>
        <dbReference type="PROSITE" id="PS50928"/>
    </source>
</evidence>
<comment type="caution">
    <text evidence="8">The sequence shown here is derived from an EMBL/GenBank/DDBJ whole genome shotgun (WGS) entry which is preliminary data.</text>
</comment>
<dbReference type="Pfam" id="PF00528">
    <property type="entry name" value="BPD_transp_1"/>
    <property type="match status" value="1"/>
</dbReference>
<evidence type="ECO:0000256" key="3">
    <source>
        <dbReference type="ARBA" id="ARBA00022692"/>
    </source>
</evidence>
<evidence type="ECO:0000256" key="6">
    <source>
        <dbReference type="RuleBase" id="RU363032"/>
    </source>
</evidence>
<feature type="transmembrane region" description="Helical" evidence="6">
    <location>
        <begin position="9"/>
        <end position="30"/>
    </location>
</feature>
<evidence type="ECO:0000313" key="9">
    <source>
        <dbReference type="Proteomes" id="UP001596378"/>
    </source>
</evidence>
<name>A0ABW2FK70_9BACL</name>
<evidence type="ECO:0000256" key="2">
    <source>
        <dbReference type="ARBA" id="ARBA00022448"/>
    </source>
</evidence>
<proteinExistence type="inferred from homology"/>
<feature type="transmembrane region" description="Helical" evidence="6">
    <location>
        <begin position="136"/>
        <end position="159"/>
    </location>
</feature>
<protein>
    <submittedName>
        <fullName evidence="8">Carbohydrate ABC transporter permease</fullName>
    </submittedName>
</protein>
<feature type="transmembrane region" description="Helical" evidence="6">
    <location>
        <begin position="104"/>
        <end position="124"/>
    </location>
</feature>
<dbReference type="Proteomes" id="UP001596378">
    <property type="component" value="Unassembled WGS sequence"/>
</dbReference>
<evidence type="ECO:0000256" key="4">
    <source>
        <dbReference type="ARBA" id="ARBA00022989"/>
    </source>
</evidence>
<dbReference type="Gene3D" id="1.10.3720.10">
    <property type="entry name" value="MetI-like"/>
    <property type="match status" value="1"/>
</dbReference>
<keyword evidence="5 6" id="KW-0472">Membrane</keyword>
<evidence type="ECO:0000256" key="1">
    <source>
        <dbReference type="ARBA" id="ARBA00004141"/>
    </source>
</evidence>
<evidence type="ECO:0000256" key="5">
    <source>
        <dbReference type="ARBA" id="ARBA00023136"/>
    </source>
</evidence>
<reference evidence="9" key="1">
    <citation type="journal article" date="2019" name="Int. J. Syst. Evol. Microbiol.">
        <title>The Global Catalogue of Microorganisms (GCM) 10K type strain sequencing project: providing services to taxonomists for standard genome sequencing and annotation.</title>
        <authorList>
            <consortium name="The Broad Institute Genomics Platform"/>
            <consortium name="The Broad Institute Genome Sequencing Center for Infectious Disease"/>
            <person name="Wu L."/>
            <person name="Ma J."/>
        </authorList>
    </citation>
    <scope>NUCLEOTIDE SEQUENCE [LARGE SCALE GENOMIC DNA]</scope>
    <source>
        <strain evidence="9">KCTC 12907</strain>
    </source>
</reference>
<sequence>MSKKISPPVLLYPLAVVLAAFFLVPVYIMLVTSFKGLDEITLDRMWRLPAGLDFSGYHEAYDKLLPNLRNSFWLAIPATALSAAMGAMNGYVLSKWTFRGSNVLFALILFGMFIPYQSILIPLIQFMQEIKLYNSIPGLVLVHVVYGLPICTLMFRNFYVGIPTEMLEAARIDGAGFFGIFRRIMLPLSVSGFVVVCIWQFTSVWNEFLFAVTLTTQKQQPIMVALQNLSGSQIVHWNVQMAGALLAALPTLLVYVLLSRYFVRGLLAGSIKG</sequence>
<feature type="transmembrane region" description="Helical" evidence="6">
    <location>
        <begin position="180"/>
        <end position="201"/>
    </location>
</feature>
<dbReference type="InterPro" id="IPR000515">
    <property type="entry name" value="MetI-like"/>
</dbReference>
<feature type="transmembrane region" description="Helical" evidence="6">
    <location>
        <begin position="237"/>
        <end position="258"/>
    </location>
</feature>
<evidence type="ECO:0000313" key="8">
    <source>
        <dbReference type="EMBL" id="MFC7152384.1"/>
    </source>
</evidence>
<gene>
    <name evidence="8" type="ORF">ACFQMJ_27945</name>
</gene>
<dbReference type="EMBL" id="JBHTAI010000022">
    <property type="protein sequence ID" value="MFC7152384.1"/>
    <property type="molecule type" value="Genomic_DNA"/>
</dbReference>
<comment type="similarity">
    <text evidence="6">Belongs to the binding-protein-dependent transport system permease family.</text>
</comment>
<dbReference type="InterPro" id="IPR035906">
    <property type="entry name" value="MetI-like_sf"/>
</dbReference>
<keyword evidence="2 6" id="KW-0813">Transport</keyword>
<keyword evidence="9" id="KW-1185">Reference proteome</keyword>
<feature type="transmembrane region" description="Helical" evidence="6">
    <location>
        <begin position="72"/>
        <end position="92"/>
    </location>
</feature>
<dbReference type="RefSeq" id="WP_378044680.1">
    <property type="nucleotide sequence ID" value="NZ_JBHMDN010000005.1"/>
</dbReference>
<comment type="subcellular location">
    <subcellularLocation>
        <location evidence="6">Cell membrane</location>
        <topology evidence="6">Multi-pass membrane protein</topology>
    </subcellularLocation>
    <subcellularLocation>
        <location evidence="1">Membrane</location>
        <topology evidence="1">Multi-pass membrane protein</topology>
    </subcellularLocation>
</comment>
<organism evidence="8 9">
    <name type="scientific">Cohnella cellulosilytica</name>
    <dbReference type="NCBI Taxonomy" id="986710"/>
    <lineage>
        <taxon>Bacteria</taxon>
        <taxon>Bacillati</taxon>
        <taxon>Bacillota</taxon>
        <taxon>Bacilli</taxon>
        <taxon>Bacillales</taxon>
        <taxon>Paenibacillaceae</taxon>
        <taxon>Cohnella</taxon>
    </lineage>
</organism>
<dbReference type="SUPFAM" id="SSF161098">
    <property type="entry name" value="MetI-like"/>
    <property type="match status" value="1"/>
</dbReference>
<dbReference type="CDD" id="cd06261">
    <property type="entry name" value="TM_PBP2"/>
    <property type="match status" value="1"/>
</dbReference>
<keyword evidence="4 6" id="KW-1133">Transmembrane helix</keyword>
<keyword evidence="3 6" id="KW-0812">Transmembrane</keyword>
<dbReference type="PROSITE" id="PS50928">
    <property type="entry name" value="ABC_TM1"/>
    <property type="match status" value="1"/>
</dbReference>